<name>A0A4Y9IKD6_9BACT</name>
<dbReference type="InterPro" id="IPR032307">
    <property type="entry name" value="PepSY_TM-like_2"/>
</dbReference>
<comment type="caution">
    <text evidence="2">The sequence shown here is derived from an EMBL/GenBank/DDBJ whole genome shotgun (WGS) entry which is preliminary data.</text>
</comment>
<evidence type="ECO:0000313" key="3">
    <source>
        <dbReference type="Proteomes" id="UP000298285"/>
    </source>
</evidence>
<keyword evidence="1" id="KW-0812">Transmembrane</keyword>
<dbReference type="RefSeq" id="WP_135106017.1">
    <property type="nucleotide sequence ID" value="NZ_JADGKW010000004.1"/>
</dbReference>
<dbReference type="Proteomes" id="UP000298285">
    <property type="component" value="Unassembled WGS sequence"/>
</dbReference>
<keyword evidence="1" id="KW-1133">Transmembrane helix</keyword>
<accession>A0A4Y9IKD6</accession>
<proteinExistence type="predicted"/>
<evidence type="ECO:0000313" key="2">
    <source>
        <dbReference type="EMBL" id="TFU88736.1"/>
    </source>
</evidence>
<keyword evidence="1" id="KW-0472">Membrane</keyword>
<dbReference type="EMBL" id="SPPK01000004">
    <property type="protein sequence ID" value="TFU88736.1"/>
    <property type="molecule type" value="Genomic_DNA"/>
</dbReference>
<dbReference type="OrthoDB" id="9787788at2"/>
<dbReference type="PANTHER" id="PTHR40115">
    <property type="entry name" value="INNER MEMBRANE PROTEIN WITH PEPSY TM HELIX"/>
    <property type="match status" value="1"/>
</dbReference>
<evidence type="ECO:0000256" key="1">
    <source>
        <dbReference type="SAM" id="Phobius"/>
    </source>
</evidence>
<dbReference type="Pfam" id="PF16357">
    <property type="entry name" value="PepSY_TM_like_2"/>
    <property type="match status" value="1"/>
</dbReference>
<gene>
    <name evidence="2" type="ORF">E4T88_12765</name>
</gene>
<dbReference type="PANTHER" id="PTHR40115:SF1">
    <property type="entry name" value="INNER MEMBRANE PROTEIN WITH PEPSY TM HELIX"/>
    <property type="match status" value="1"/>
</dbReference>
<protein>
    <submittedName>
        <fullName evidence="2">Peptidase</fullName>
    </submittedName>
</protein>
<organism evidence="2 3">
    <name type="scientific">Dysgonomonas mossii</name>
    <dbReference type="NCBI Taxonomy" id="163665"/>
    <lineage>
        <taxon>Bacteria</taxon>
        <taxon>Pseudomonadati</taxon>
        <taxon>Bacteroidota</taxon>
        <taxon>Bacteroidia</taxon>
        <taxon>Bacteroidales</taxon>
        <taxon>Dysgonomonadaceae</taxon>
        <taxon>Dysgonomonas</taxon>
    </lineage>
</organism>
<reference evidence="2 3" key="1">
    <citation type="submission" date="2019-03" db="EMBL/GenBank/DDBJ databases">
        <title>Diversity of the mouse oral microbiome.</title>
        <authorList>
            <person name="Joseph S."/>
            <person name="Aduse-Opoku J."/>
            <person name="Curtis M."/>
            <person name="Wade W."/>
            <person name="Hashim A."/>
        </authorList>
    </citation>
    <scope>NUCLEOTIDE SEQUENCE [LARGE SCALE GENOMIC DNA]</scope>
    <source>
        <strain evidence="2 3">P11</strain>
    </source>
</reference>
<feature type="transmembrane region" description="Helical" evidence="1">
    <location>
        <begin position="24"/>
        <end position="42"/>
    </location>
</feature>
<sequence>MEKNSVSSSSRTLRRWARIIHRDLGFLMVGVSLVYAISGILLNHMNGKDPAFHTEEVTLQAEKELNSQELTYWWNDRKDVPPLRKILSIDDQHLRLMLDGGVGVYNSESGMLDYEKHSKRQFVYWINKLHYNKVKGWSVMADFFAVSLIFFALSGLIMVKGKNGISGRGKWYLLLGLIIPVLYIVLS</sequence>
<dbReference type="AlphaFoldDB" id="A0A4Y9IKD6"/>
<feature type="transmembrane region" description="Helical" evidence="1">
    <location>
        <begin position="171"/>
        <end position="186"/>
    </location>
</feature>
<feature type="transmembrane region" description="Helical" evidence="1">
    <location>
        <begin position="137"/>
        <end position="159"/>
    </location>
</feature>